<accession>A0A0G4E8U1</accession>
<feature type="region of interest" description="Disordered" evidence="1">
    <location>
        <begin position="414"/>
        <end position="434"/>
    </location>
</feature>
<proteinExistence type="predicted"/>
<dbReference type="InParanoid" id="A0A0G4E8U1"/>
<evidence type="ECO:0000313" key="3">
    <source>
        <dbReference type="Proteomes" id="UP000041254"/>
    </source>
</evidence>
<sequence length="434" mass="46879">MPKRVRGVSIHWAYAPGEVAIKTSVDGREYEAALPMRTAPRTEESFDQDLLFDAPRRVKAMQVVMGRPVHDFYGINTLRLIGYGVPTVTLISGITSIGEEQCLQVEHGRVHTAGARVTLASCLEAAANAAFPSGYYYVQPPCADTPFRAFCHTPTAATLSLFTAGRRAGHSISDLIKTPADAHHSCEQVGMAPLKLRDASQLKVVLPYLNGSVGVFTSGAQAHFDRLAFTSAPCEAPSTTLVPPLPPQCSYFSMAAALGGGVPPTWHVTDGGGDRDTMAVTSDWQYKTNVAGAPKVLAQLSGVPQSVALVKRHVTCRDGRIRLHMFPQCSGDDAAVGVVLRYHTDSYYAVVLTPNALQVRKSIEGRVSVLASDRSGGFPSDSQWLKVEVAFEHSELRVDVYGPKHTKKATLQTGGLHELDVSNKRGRTHRDVHP</sequence>
<evidence type="ECO:0000313" key="2">
    <source>
        <dbReference type="EMBL" id="CEL91617.1"/>
    </source>
</evidence>
<protein>
    <submittedName>
        <fullName evidence="2">Uncharacterized protein</fullName>
    </submittedName>
</protein>
<organism evidence="2 3">
    <name type="scientific">Vitrella brassicaformis (strain CCMP3155)</name>
    <dbReference type="NCBI Taxonomy" id="1169540"/>
    <lineage>
        <taxon>Eukaryota</taxon>
        <taxon>Sar</taxon>
        <taxon>Alveolata</taxon>
        <taxon>Colpodellida</taxon>
        <taxon>Vitrellaceae</taxon>
        <taxon>Vitrella</taxon>
    </lineage>
</organism>
<dbReference type="Proteomes" id="UP000041254">
    <property type="component" value="Unassembled WGS sequence"/>
</dbReference>
<evidence type="ECO:0000256" key="1">
    <source>
        <dbReference type="SAM" id="MobiDB-lite"/>
    </source>
</evidence>
<gene>
    <name evidence="2" type="ORF">Vbra_10777</name>
</gene>
<dbReference type="PhylomeDB" id="A0A0G4E8U1"/>
<dbReference type="STRING" id="1169540.A0A0G4E8U1"/>
<dbReference type="EMBL" id="CDMY01000007">
    <property type="protein sequence ID" value="CEL91617.1"/>
    <property type="molecule type" value="Genomic_DNA"/>
</dbReference>
<dbReference type="VEuPathDB" id="CryptoDB:Vbra_10777"/>
<feature type="compositionally biased region" description="Basic and acidic residues" evidence="1">
    <location>
        <begin position="417"/>
        <end position="434"/>
    </location>
</feature>
<keyword evidence="3" id="KW-1185">Reference proteome</keyword>
<reference evidence="2 3" key="1">
    <citation type="submission" date="2014-11" db="EMBL/GenBank/DDBJ databases">
        <authorList>
            <person name="Zhu J."/>
            <person name="Qi W."/>
            <person name="Song R."/>
        </authorList>
    </citation>
    <scope>NUCLEOTIDE SEQUENCE [LARGE SCALE GENOMIC DNA]</scope>
</reference>
<name>A0A0G4E8U1_VITBC</name>
<dbReference type="AlphaFoldDB" id="A0A0G4E8U1"/>